<proteinExistence type="predicted"/>
<organism evidence="1 2">
    <name type="scientific">Daphnia magna</name>
    <dbReference type="NCBI Taxonomy" id="35525"/>
    <lineage>
        <taxon>Eukaryota</taxon>
        <taxon>Metazoa</taxon>
        <taxon>Ecdysozoa</taxon>
        <taxon>Arthropoda</taxon>
        <taxon>Crustacea</taxon>
        <taxon>Branchiopoda</taxon>
        <taxon>Diplostraca</taxon>
        <taxon>Cladocera</taxon>
        <taxon>Anomopoda</taxon>
        <taxon>Daphniidae</taxon>
        <taxon>Daphnia</taxon>
    </lineage>
</organism>
<comment type="caution">
    <text evidence="1">The sequence shown here is derived from an EMBL/GenBank/DDBJ whole genome shotgun (WGS) entry which is preliminary data.</text>
</comment>
<sequence length="67" mass="7483">MSQLTGKNLLTFQKLPSKKQTTYKEADKIKFWFSECVCQATTLPPPGVFGSPCDSLISLFLYITSGF</sequence>
<evidence type="ECO:0000313" key="1">
    <source>
        <dbReference type="EMBL" id="KAK4018089.1"/>
    </source>
</evidence>
<accession>A0ABQ9ZZK9</accession>
<reference evidence="1 2" key="1">
    <citation type="journal article" date="2023" name="Nucleic Acids Res.">
        <title>The hologenome of Daphnia magna reveals possible DNA methylation and microbiome-mediated evolution of the host genome.</title>
        <authorList>
            <person name="Chaturvedi A."/>
            <person name="Li X."/>
            <person name="Dhandapani V."/>
            <person name="Marshall H."/>
            <person name="Kissane S."/>
            <person name="Cuenca-Cambronero M."/>
            <person name="Asole G."/>
            <person name="Calvet F."/>
            <person name="Ruiz-Romero M."/>
            <person name="Marangio P."/>
            <person name="Guigo R."/>
            <person name="Rago D."/>
            <person name="Mirbahai L."/>
            <person name="Eastwood N."/>
            <person name="Colbourne J.K."/>
            <person name="Zhou J."/>
            <person name="Mallon E."/>
            <person name="Orsini L."/>
        </authorList>
    </citation>
    <scope>NUCLEOTIDE SEQUENCE [LARGE SCALE GENOMIC DNA]</scope>
    <source>
        <strain evidence="1">LRV0_1</strain>
    </source>
</reference>
<keyword evidence="2" id="KW-1185">Reference proteome</keyword>
<dbReference type="EMBL" id="JAOYFB010000036">
    <property type="protein sequence ID" value="KAK4018089.1"/>
    <property type="molecule type" value="Genomic_DNA"/>
</dbReference>
<dbReference type="Proteomes" id="UP001234178">
    <property type="component" value="Unassembled WGS sequence"/>
</dbReference>
<protein>
    <submittedName>
        <fullName evidence="1">Uncharacterized protein</fullName>
    </submittedName>
</protein>
<name>A0ABQ9ZZK9_9CRUS</name>
<evidence type="ECO:0000313" key="2">
    <source>
        <dbReference type="Proteomes" id="UP001234178"/>
    </source>
</evidence>
<gene>
    <name evidence="1" type="ORF">OUZ56_000158</name>
</gene>